<proteinExistence type="inferred from homology"/>
<evidence type="ECO:0000313" key="14">
    <source>
        <dbReference type="Proteomes" id="UP000198157"/>
    </source>
</evidence>
<dbReference type="InterPro" id="IPR010023">
    <property type="entry name" value="KdsC_fam"/>
</dbReference>
<feature type="binding site" evidence="12">
    <location>
        <position position="28"/>
    </location>
    <ligand>
        <name>substrate</name>
    </ligand>
</feature>
<gene>
    <name evidence="13" type="ORF">CEE60_04840</name>
</gene>
<name>A0A246HPW8_STEMA</name>
<dbReference type="EC" id="3.1.3.45" evidence="5 11"/>
<dbReference type="Pfam" id="PF08282">
    <property type="entry name" value="Hydrolase_3"/>
    <property type="match status" value="1"/>
</dbReference>
<dbReference type="GO" id="GO:0046872">
    <property type="term" value="F:metal ion binding"/>
    <property type="evidence" value="ECO:0007669"/>
    <property type="project" value="UniProtKB-UniRule"/>
</dbReference>
<keyword evidence="8 11" id="KW-0378">Hydrolase</keyword>
<evidence type="ECO:0000256" key="11">
    <source>
        <dbReference type="PIRNR" id="PIRNR006118"/>
    </source>
</evidence>
<dbReference type="GO" id="GO:0019143">
    <property type="term" value="F:3-deoxy-manno-octulosonate-8-phosphatase activity"/>
    <property type="evidence" value="ECO:0007669"/>
    <property type="project" value="UniProtKB-UniRule"/>
</dbReference>
<comment type="catalytic activity">
    <reaction evidence="1 11">
        <text>3-deoxy-alpha-D-manno-2-octulosonate-8-phosphate + H2O = 3-deoxy-alpha-D-manno-oct-2-ulosonate + phosphate</text>
        <dbReference type="Rhea" id="RHEA:11500"/>
        <dbReference type="ChEBI" id="CHEBI:15377"/>
        <dbReference type="ChEBI" id="CHEBI:43474"/>
        <dbReference type="ChEBI" id="CHEBI:85985"/>
        <dbReference type="ChEBI" id="CHEBI:85986"/>
        <dbReference type="EC" id="3.1.3.45"/>
    </reaction>
</comment>
<evidence type="ECO:0000256" key="1">
    <source>
        <dbReference type="ARBA" id="ARBA00000898"/>
    </source>
</evidence>
<dbReference type="Gene3D" id="3.40.50.1000">
    <property type="entry name" value="HAD superfamily/HAD-like"/>
    <property type="match status" value="1"/>
</dbReference>
<evidence type="ECO:0000256" key="8">
    <source>
        <dbReference type="ARBA" id="ARBA00022801"/>
    </source>
</evidence>
<organism evidence="13 14">
    <name type="scientific">Stenotrophomonas maltophilia</name>
    <name type="common">Pseudomonas maltophilia</name>
    <name type="synonym">Xanthomonas maltophilia</name>
    <dbReference type="NCBI Taxonomy" id="40324"/>
    <lineage>
        <taxon>Bacteria</taxon>
        <taxon>Pseudomonadati</taxon>
        <taxon>Pseudomonadota</taxon>
        <taxon>Gammaproteobacteria</taxon>
        <taxon>Lysobacterales</taxon>
        <taxon>Lysobacteraceae</taxon>
        <taxon>Stenotrophomonas</taxon>
        <taxon>Stenotrophomonas maltophilia group</taxon>
    </lineage>
</organism>
<comment type="caution">
    <text evidence="13">The sequence shown here is derived from an EMBL/GenBank/DDBJ whole genome shotgun (WGS) entry which is preliminary data.</text>
</comment>
<comment type="similarity">
    <text evidence="3 11">Belongs to the KdsC family.</text>
</comment>
<dbReference type="PANTHER" id="PTHR21485">
    <property type="entry name" value="HAD SUPERFAMILY MEMBERS CMAS AND KDSC"/>
    <property type="match status" value="1"/>
</dbReference>
<evidence type="ECO:0000256" key="5">
    <source>
        <dbReference type="ARBA" id="ARBA00013066"/>
    </source>
</evidence>
<keyword evidence="9 11" id="KW-0460">Magnesium</keyword>
<dbReference type="PANTHER" id="PTHR21485:SF3">
    <property type="entry name" value="N-ACYLNEURAMINATE CYTIDYLYLTRANSFERASE"/>
    <property type="match status" value="1"/>
</dbReference>
<evidence type="ECO:0000256" key="3">
    <source>
        <dbReference type="ARBA" id="ARBA00005893"/>
    </source>
</evidence>
<evidence type="ECO:0000256" key="10">
    <source>
        <dbReference type="ARBA" id="ARBA00031051"/>
    </source>
</evidence>
<dbReference type="EMBL" id="NIVS01000011">
    <property type="protein sequence ID" value="OWQ55619.1"/>
    <property type="molecule type" value="Genomic_DNA"/>
</dbReference>
<evidence type="ECO:0000313" key="13">
    <source>
        <dbReference type="EMBL" id="OWQ55619.1"/>
    </source>
</evidence>
<dbReference type="AlphaFoldDB" id="A0A246HPW8"/>
<dbReference type="FunFam" id="3.40.50.1000:FF:000029">
    <property type="entry name" value="3-deoxy-D-manno-octulosonate 8-phosphate phosphatase KdsC"/>
    <property type="match status" value="1"/>
</dbReference>
<evidence type="ECO:0000256" key="7">
    <source>
        <dbReference type="ARBA" id="ARBA00022723"/>
    </source>
</evidence>
<dbReference type="SFLD" id="SFLDS00003">
    <property type="entry name" value="Haloacid_Dehalogenase"/>
    <property type="match status" value="1"/>
</dbReference>
<comment type="subunit">
    <text evidence="4 11">Homotetramer.</text>
</comment>
<evidence type="ECO:0000256" key="12">
    <source>
        <dbReference type="PIRSR" id="PIRSR006118-2"/>
    </source>
</evidence>
<evidence type="ECO:0000256" key="6">
    <source>
        <dbReference type="ARBA" id="ARBA00020092"/>
    </source>
</evidence>
<evidence type="ECO:0000256" key="2">
    <source>
        <dbReference type="ARBA" id="ARBA00001946"/>
    </source>
</evidence>
<sequence>MPYSPLPGFPSHLHAVAGRIRLACFDVDGTLTDGRLYYDKDGNESKAYYVQDGLGLKLLQHHGIHPVLITARNSQSALKRGADLGIDTQIAVGDKLASVKALCEQHGIGLDQVAFMGDDLPDLGPLCAVGLAVAPANAHPWIAERVHWQTRSDGGQGAARELCDVLLAAQGHVDAVLARFGA</sequence>
<dbReference type="GO" id="GO:0009103">
    <property type="term" value="P:lipopolysaccharide biosynthetic process"/>
    <property type="evidence" value="ECO:0007669"/>
    <property type="project" value="UniProtKB-UniRule"/>
</dbReference>
<dbReference type="InterPro" id="IPR036412">
    <property type="entry name" value="HAD-like_sf"/>
</dbReference>
<comment type="cofactor">
    <cofactor evidence="2 11 12">
        <name>Mg(2+)</name>
        <dbReference type="ChEBI" id="CHEBI:18420"/>
    </cofactor>
</comment>
<feature type="binding site" evidence="12">
    <location>
        <position position="118"/>
    </location>
    <ligand>
        <name>Mg(2+)</name>
        <dbReference type="ChEBI" id="CHEBI:18420"/>
    </ligand>
</feature>
<dbReference type="CDD" id="cd01630">
    <property type="entry name" value="HAD_KDO-like"/>
    <property type="match status" value="1"/>
</dbReference>
<dbReference type="SUPFAM" id="SSF56784">
    <property type="entry name" value="HAD-like"/>
    <property type="match status" value="1"/>
</dbReference>
<dbReference type="SFLD" id="SFLDG01136">
    <property type="entry name" value="C1.6:_Phosphoserine_Phosphatas"/>
    <property type="match status" value="1"/>
</dbReference>
<dbReference type="Proteomes" id="UP000198157">
    <property type="component" value="Unassembled WGS sequence"/>
</dbReference>
<comment type="function">
    <text evidence="11">Catalyzes the hydrolysis of 3-deoxy-D-manno-octulosonate 8-phosphate (KDO 8-P) to 3-deoxy-D-manno-octulosonate (KDO) and inorganic phosphate.</text>
</comment>
<dbReference type="PIRSF" id="PIRSF006118">
    <property type="entry name" value="KDO8-P_Ptase"/>
    <property type="match status" value="1"/>
</dbReference>
<dbReference type="GO" id="GO:0008781">
    <property type="term" value="F:N-acylneuraminate cytidylyltransferase activity"/>
    <property type="evidence" value="ECO:0007669"/>
    <property type="project" value="TreeGrafter"/>
</dbReference>
<reference evidence="13 14" key="1">
    <citation type="submission" date="2017-06" db="EMBL/GenBank/DDBJ databases">
        <authorList>
            <person name="Kim H.J."/>
            <person name="Triplett B.A."/>
        </authorList>
    </citation>
    <scope>NUCLEOTIDE SEQUENCE [LARGE SCALE GENOMIC DNA]</scope>
    <source>
        <strain evidence="13 14">13146</strain>
    </source>
</reference>
<dbReference type="OrthoDB" id="9805604at2"/>
<dbReference type="NCBIfam" id="TIGR01670">
    <property type="entry name" value="KdsC-phosphatas"/>
    <property type="match status" value="1"/>
</dbReference>
<accession>A0A246HPW8</accession>
<keyword evidence="11" id="KW-0448">Lipopolysaccharide biosynthesis</keyword>
<dbReference type="InterPro" id="IPR023214">
    <property type="entry name" value="HAD_sf"/>
</dbReference>
<dbReference type="SFLD" id="SFLDG01138">
    <property type="entry name" value="C1.6.2:_Deoxy-d-mannose-octulo"/>
    <property type="match status" value="1"/>
</dbReference>
<protein>
    <recommendedName>
        <fullName evidence="6 11">3-deoxy-D-manno-octulosonate 8-phosphate phosphatase KdsC</fullName>
        <ecNumber evidence="5 11">3.1.3.45</ecNumber>
    </recommendedName>
    <alternativeName>
        <fullName evidence="10 11">KDO 8-P phosphatase</fullName>
    </alternativeName>
</protein>
<evidence type="ECO:0000256" key="9">
    <source>
        <dbReference type="ARBA" id="ARBA00022842"/>
    </source>
</evidence>
<feature type="binding site" evidence="12">
    <location>
        <position position="26"/>
    </location>
    <ligand>
        <name>Mg(2+)</name>
        <dbReference type="ChEBI" id="CHEBI:18420"/>
    </ligand>
</feature>
<keyword evidence="7 11" id="KW-0479">Metal-binding</keyword>
<evidence type="ECO:0000256" key="4">
    <source>
        <dbReference type="ARBA" id="ARBA00011881"/>
    </source>
</evidence>
<dbReference type="InterPro" id="IPR050793">
    <property type="entry name" value="CMP-NeuNAc_synthase"/>
</dbReference>